<organism evidence="10 11">
    <name type="scientific">Dyella lutea</name>
    <dbReference type="NCBI Taxonomy" id="2950441"/>
    <lineage>
        <taxon>Bacteria</taxon>
        <taxon>Pseudomonadati</taxon>
        <taxon>Pseudomonadota</taxon>
        <taxon>Gammaproteobacteria</taxon>
        <taxon>Lysobacterales</taxon>
        <taxon>Rhodanobacteraceae</taxon>
        <taxon>Dyella</taxon>
    </lineage>
</organism>
<evidence type="ECO:0000259" key="9">
    <source>
        <dbReference type="PROSITE" id="PS51007"/>
    </source>
</evidence>
<dbReference type="PANTHER" id="PTHR33751">
    <property type="entry name" value="CBB3-TYPE CYTOCHROME C OXIDASE SUBUNIT FIXP"/>
    <property type="match status" value="1"/>
</dbReference>
<name>A0ABT1FES7_9GAMM</name>
<evidence type="ECO:0000256" key="1">
    <source>
        <dbReference type="ARBA" id="ARBA00004418"/>
    </source>
</evidence>
<evidence type="ECO:0000313" key="10">
    <source>
        <dbReference type="EMBL" id="MCP1375893.1"/>
    </source>
</evidence>
<evidence type="ECO:0000256" key="5">
    <source>
        <dbReference type="ARBA" id="ARBA00022764"/>
    </source>
</evidence>
<gene>
    <name evidence="10" type="ORF">NC595_17725</name>
</gene>
<keyword evidence="11" id="KW-1185">Reference proteome</keyword>
<evidence type="ECO:0000256" key="7">
    <source>
        <dbReference type="ARBA" id="ARBA00023004"/>
    </source>
</evidence>
<reference evidence="10 11" key="1">
    <citation type="submission" date="2022-06" db="EMBL/GenBank/DDBJ databases">
        <title>Dyella sp. Sa strain:Sa Genome sequencing.</title>
        <authorList>
            <person name="Park S."/>
        </authorList>
    </citation>
    <scope>NUCLEOTIDE SEQUENCE [LARGE SCALE GENOMIC DNA]</scope>
    <source>
        <strain evidence="10 11">Sa</strain>
    </source>
</reference>
<keyword evidence="6" id="KW-0249">Electron transport</keyword>
<proteinExistence type="predicted"/>
<dbReference type="Gene3D" id="1.10.760.10">
    <property type="entry name" value="Cytochrome c-like domain"/>
    <property type="match status" value="2"/>
</dbReference>
<evidence type="ECO:0000256" key="8">
    <source>
        <dbReference type="PROSITE-ProRule" id="PRU00433"/>
    </source>
</evidence>
<evidence type="ECO:0000256" key="3">
    <source>
        <dbReference type="ARBA" id="ARBA00022617"/>
    </source>
</evidence>
<dbReference type="RefSeq" id="WP_253568666.1">
    <property type="nucleotide sequence ID" value="NZ_JAMZEK010000004.1"/>
</dbReference>
<keyword evidence="5" id="KW-0574">Periplasm</keyword>
<protein>
    <submittedName>
        <fullName evidence="10">Cytochrome c4</fullName>
    </submittedName>
</protein>
<comment type="subcellular location">
    <subcellularLocation>
        <location evidence="1">Periplasm</location>
    </subcellularLocation>
</comment>
<sequence length="233" mass="23953">MRNLTPFAKAFAVALGVSALLPGTRGEATPAAVAGDPEHGGALVEARCAACHGPDGNGGQATVPRLAGQDFVYLYRQLLAFKHGVRASPVMEAIASAMSERDMRDASAFLAGQARRGGQAGDAGLEAEGRTLFLQGSTDGRVPACAGCHDASQGWFAGGMRGMPGMRGAGGMPMMRMSGRNGPRLLGQRAAYVQQRLRSFAHGTPAAGPMSAVAASMSARQMRAVTAYIAAHP</sequence>
<evidence type="ECO:0000313" key="11">
    <source>
        <dbReference type="Proteomes" id="UP001204615"/>
    </source>
</evidence>
<dbReference type="PROSITE" id="PS51007">
    <property type="entry name" value="CYTC"/>
    <property type="match status" value="2"/>
</dbReference>
<dbReference type="InterPro" id="IPR024167">
    <property type="entry name" value="Cytochrome_c4-like"/>
</dbReference>
<evidence type="ECO:0000256" key="2">
    <source>
        <dbReference type="ARBA" id="ARBA00022448"/>
    </source>
</evidence>
<dbReference type="Pfam" id="PF13442">
    <property type="entry name" value="Cytochrome_CBB3"/>
    <property type="match status" value="1"/>
</dbReference>
<keyword evidence="7 8" id="KW-0408">Iron</keyword>
<dbReference type="PIRSF" id="PIRSF000005">
    <property type="entry name" value="Cytochrome_c4"/>
    <property type="match status" value="1"/>
</dbReference>
<comment type="caution">
    <text evidence="10">The sequence shown here is derived from an EMBL/GenBank/DDBJ whole genome shotgun (WGS) entry which is preliminary data.</text>
</comment>
<dbReference type="InterPro" id="IPR036909">
    <property type="entry name" value="Cyt_c-like_dom_sf"/>
</dbReference>
<keyword evidence="4 8" id="KW-0479">Metal-binding</keyword>
<keyword evidence="2" id="KW-0813">Transport</keyword>
<evidence type="ECO:0000256" key="4">
    <source>
        <dbReference type="ARBA" id="ARBA00022723"/>
    </source>
</evidence>
<keyword evidence="3 8" id="KW-0349">Heme</keyword>
<feature type="domain" description="Cytochrome c" evidence="9">
    <location>
        <begin position="35"/>
        <end position="114"/>
    </location>
</feature>
<feature type="domain" description="Cytochrome c" evidence="9">
    <location>
        <begin position="124"/>
        <end position="233"/>
    </location>
</feature>
<dbReference type="SUPFAM" id="SSF46626">
    <property type="entry name" value="Cytochrome c"/>
    <property type="match status" value="2"/>
</dbReference>
<dbReference type="InterPro" id="IPR009056">
    <property type="entry name" value="Cyt_c-like_dom"/>
</dbReference>
<accession>A0ABT1FES7</accession>
<evidence type="ECO:0000256" key="6">
    <source>
        <dbReference type="ARBA" id="ARBA00022982"/>
    </source>
</evidence>
<dbReference type="EMBL" id="JAMZEK010000004">
    <property type="protein sequence ID" value="MCP1375893.1"/>
    <property type="molecule type" value="Genomic_DNA"/>
</dbReference>
<dbReference type="InterPro" id="IPR050597">
    <property type="entry name" value="Cytochrome_c_Oxidase_Subunit"/>
</dbReference>
<dbReference type="Proteomes" id="UP001204615">
    <property type="component" value="Unassembled WGS sequence"/>
</dbReference>
<dbReference type="PANTHER" id="PTHR33751:SF9">
    <property type="entry name" value="CYTOCHROME C4"/>
    <property type="match status" value="1"/>
</dbReference>